<keyword evidence="2" id="KW-1185">Reference proteome</keyword>
<proteinExistence type="predicted"/>
<comment type="caution">
    <text evidence="1">The sequence shown here is derived from an EMBL/GenBank/DDBJ whole genome shotgun (WGS) entry which is preliminary data.</text>
</comment>
<accession>A0ACC0IT05</accession>
<gene>
    <name evidence="1" type="ORF">LOK49_LG01G02436</name>
</gene>
<evidence type="ECO:0000313" key="1">
    <source>
        <dbReference type="EMBL" id="KAI8028765.1"/>
    </source>
</evidence>
<evidence type="ECO:0000313" key="2">
    <source>
        <dbReference type="Proteomes" id="UP001060215"/>
    </source>
</evidence>
<dbReference type="Proteomes" id="UP001060215">
    <property type="component" value="Chromosome 1"/>
</dbReference>
<dbReference type="EMBL" id="CM045758">
    <property type="protein sequence ID" value="KAI8028765.1"/>
    <property type="molecule type" value="Genomic_DNA"/>
</dbReference>
<reference evidence="1 2" key="1">
    <citation type="journal article" date="2022" name="Plant J.">
        <title>Chromosome-level genome of Camellia lanceoleosa provides a valuable resource for understanding genome evolution and self-incompatibility.</title>
        <authorList>
            <person name="Gong W."/>
            <person name="Xiao S."/>
            <person name="Wang L."/>
            <person name="Liao Z."/>
            <person name="Chang Y."/>
            <person name="Mo W."/>
            <person name="Hu G."/>
            <person name="Li W."/>
            <person name="Zhao G."/>
            <person name="Zhu H."/>
            <person name="Hu X."/>
            <person name="Ji K."/>
            <person name="Xiang X."/>
            <person name="Song Q."/>
            <person name="Yuan D."/>
            <person name="Jin S."/>
            <person name="Zhang L."/>
        </authorList>
    </citation>
    <scope>NUCLEOTIDE SEQUENCE [LARGE SCALE GENOMIC DNA]</scope>
    <source>
        <strain evidence="1">SQ_2022a</strain>
    </source>
</reference>
<name>A0ACC0IT05_9ERIC</name>
<organism evidence="1 2">
    <name type="scientific">Camellia lanceoleosa</name>
    <dbReference type="NCBI Taxonomy" id="1840588"/>
    <lineage>
        <taxon>Eukaryota</taxon>
        <taxon>Viridiplantae</taxon>
        <taxon>Streptophyta</taxon>
        <taxon>Embryophyta</taxon>
        <taxon>Tracheophyta</taxon>
        <taxon>Spermatophyta</taxon>
        <taxon>Magnoliopsida</taxon>
        <taxon>eudicotyledons</taxon>
        <taxon>Gunneridae</taxon>
        <taxon>Pentapetalae</taxon>
        <taxon>asterids</taxon>
        <taxon>Ericales</taxon>
        <taxon>Theaceae</taxon>
        <taxon>Camellia</taxon>
    </lineage>
</organism>
<protein>
    <submittedName>
        <fullName evidence="1">Uncharacterized protein</fullName>
    </submittedName>
</protein>
<sequence>MASTAKSLIQTLRRYMKKPWEITGSCVHTEYKDAVPKATEYRFFCPATVPVKAIIPTSDPEASRHQVFLSRSILNRLRFDGSLEEIDIEKMMKERTFDVNNFPGLI</sequence>